<evidence type="ECO:0000313" key="3">
    <source>
        <dbReference type="Proteomes" id="UP001595867"/>
    </source>
</evidence>
<reference evidence="3" key="1">
    <citation type="journal article" date="2019" name="Int. J. Syst. Evol. Microbiol.">
        <title>The Global Catalogue of Microorganisms (GCM) 10K type strain sequencing project: providing services to taxonomists for standard genome sequencing and annotation.</title>
        <authorList>
            <consortium name="The Broad Institute Genomics Platform"/>
            <consortium name="The Broad Institute Genome Sequencing Center for Infectious Disease"/>
            <person name="Wu L."/>
            <person name="Ma J."/>
        </authorList>
    </citation>
    <scope>NUCLEOTIDE SEQUENCE [LARGE SCALE GENOMIC DNA]</scope>
    <source>
        <strain evidence="3">TBRC 5832</strain>
    </source>
</reference>
<dbReference type="Gene3D" id="3.40.50.300">
    <property type="entry name" value="P-loop containing nucleotide triphosphate hydrolases"/>
    <property type="match status" value="1"/>
</dbReference>
<accession>A0ABV8IQ47</accession>
<feature type="domain" description="NB-ARC" evidence="1">
    <location>
        <begin position="73"/>
        <end position="223"/>
    </location>
</feature>
<dbReference type="SMART" id="SM00028">
    <property type="entry name" value="TPR"/>
    <property type="match status" value="4"/>
</dbReference>
<comment type="caution">
    <text evidence="2">The sequence shown here is derived from an EMBL/GenBank/DDBJ whole genome shotgun (WGS) entry which is preliminary data.</text>
</comment>
<dbReference type="Proteomes" id="UP001595867">
    <property type="component" value="Unassembled WGS sequence"/>
</dbReference>
<dbReference type="InterPro" id="IPR019734">
    <property type="entry name" value="TPR_rpt"/>
</dbReference>
<evidence type="ECO:0000313" key="2">
    <source>
        <dbReference type="EMBL" id="MFC4065127.1"/>
    </source>
</evidence>
<dbReference type="RefSeq" id="WP_378066159.1">
    <property type="nucleotide sequence ID" value="NZ_JBHSBL010000007.1"/>
</dbReference>
<dbReference type="InterPro" id="IPR002182">
    <property type="entry name" value="NB-ARC"/>
</dbReference>
<dbReference type="Pfam" id="PF00931">
    <property type="entry name" value="NB-ARC"/>
    <property type="match status" value="1"/>
</dbReference>
<dbReference type="EMBL" id="JBHSBL010000007">
    <property type="protein sequence ID" value="MFC4065127.1"/>
    <property type="molecule type" value="Genomic_DNA"/>
</dbReference>
<dbReference type="InterPro" id="IPR011990">
    <property type="entry name" value="TPR-like_helical_dom_sf"/>
</dbReference>
<dbReference type="PRINTS" id="PR00364">
    <property type="entry name" value="DISEASERSIST"/>
</dbReference>
<protein>
    <submittedName>
        <fullName evidence="2">ATP-binding protein</fullName>
    </submittedName>
</protein>
<dbReference type="SUPFAM" id="SSF48452">
    <property type="entry name" value="TPR-like"/>
    <property type="match status" value="1"/>
</dbReference>
<sequence>MESREVRNDFSGAADGVVQAGSIHGDVNLHLAARLPRPDQVPPAPTAFVNRTTAIRRLSALRDDARDVFGSTRVTTVTGSPGVGKTALAVHWCHKVKDDFPDGNLYIDLKGYGSVATVSAGQALDAALRAMDVPPDRIPEDLDERASLFRSLTGNRRMLLLLDNASSSEQVRRLIPSSSRSFVVVTSRSRLRGLSSREGAVRLDVDVLTPVDAMELLARLIGRSRLSEDPAAAEQIAELCGFLPLALRVVAERISSRPEDPLASVVDELVGEQSRLDAVASSEDELSDTRAVFSWSYRKLSAEQAAAFRFLGLHPTKDISLEAAAALIGMPVTTARRTLRELADVHLVVEQQGRFSMHDLLFSYARECVSSEPTDARTRALRRCLSWYLLAADAVRRAVLPYSFDFPLVPARDLSVPAFRDSRSASLWFDKERVNLLAAIRIAHDIGQYDICWKMASAVSPLFEVQCYWAEWEQNHRLGLEAAQLLGDPIGEAAHTALLGDVAERATRFDEAEDRYREALALAQSIPLPWLEGFMHRGLGFVAEGRSDYVSAATRYQQAREAFRRAEHGRGEAMATMSLGNLARLTGEPDRAVRLCADAIRKLDDLADAWSAALVRLSLAPALVDGGDEDGAIREWQLAALTFADFGDKEDEAVAAAALGDIHHRRGEHQSALRRWSRAAVLYQDLKDPRVDDVQARLAQLASGESGGDLTG</sequence>
<gene>
    <name evidence="2" type="ORF">ACFO0C_09300</name>
</gene>
<dbReference type="PANTHER" id="PTHR47691">
    <property type="entry name" value="REGULATOR-RELATED"/>
    <property type="match status" value="1"/>
</dbReference>
<dbReference type="InterPro" id="IPR027417">
    <property type="entry name" value="P-loop_NTPase"/>
</dbReference>
<dbReference type="PANTHER" id="PTHR47691:SF3">
    <property type="entry name" value="HTH-TYPE TRANSCRIPTIONAL REGULATOR RV0890C-RELATED"/>
    <property type="match status" value="1"/>
</dbReference>
<proteinExistence type="predicted"/>
<dbReference type="Gene3D" id="1.25.40.10">
    <property type="entry name" value="Tetratricopeptide repeat domain"/>
    <property type="match status" value="1"/>
</dbReference>
<dbReference type="Gene3D" id="1.10.10.10">
    <property type="entry name" value="Winged helix-like DNA-binding domain superfamily/Winged helix DNA-binding domain"/>
    <property type="match status" value="1"/>
</dbReference>
<dbReference type="GO" id="GO:0005524">
    <property type="term" value="F:ATP binding"/>
    <property type="evidence" value="ECO:0007669"/>
    <property type="project" value="UniProtKB-KW"/>
</dbReference>
<keyword evidence="2" id="KW-0067">ATP-binding</keyword>
<keyword evidence="2" id="KW-0547">Nucleotide-binding</keyword>
<evidence type="ECO:0000259" key="1">
    <source>
        <dbReference type="Pfam" id="PF00931"/>
    </source>
</evidence>
<dbReference type="SUPFAM" id="SSF52540">
    <property type="entry name" value="P-loop containing nucleoside triphosphate hydrolases"/>
    <property type="match status" value="1"/>
</dbReference>
<keyword evidence="3" id="KW-1185">Reference proteome</keyword>
<name>A0ABV8IQ47_9ACTN</name>
<organism evidence="2 3">
    <name type="scientific">Actinoplanes subglobosus</name>
    <dbReference type="NCBI Taxonomy" id="1547892"/>
    <lineage>
        <taxon>Bacteria</taxon>
        <taxon>Bacillati</taxon>
        <taxon>Actinomycetota</taxon>
        <taxon>Actinomycetes</taxon>
        <taxon>Micromonosporales</taxon>
        <taxon>Micromonosporaceae</taxon>
        <taxon>Actinoplanes</taxon>
    </lineage>
</organism>
<dbReference type="InterPro" id="IPR036388">
    <property type="entry name" value="WH-like_DNA-bd_sf"/>
</dbReference>